<dbReference type="GO" id="GO:0018104">
    <property type="term" value="P:peptidoglycan-protein cross-linking"/>
    <property type="evidence" value="ECO:0007669"/>
    <property type="project" value="TreeGrafter"/>
</dbReference>
<name>A0A173ZY51_9CLOT</name>
<evidence type="ECO:0000256" key="6">
    <source>
        <dbReference type="ARBA" id="ARBA00022960"/>
    </source>
</evidence>
<dbReference type="InterPro" id="IPR005490">
    <property type="entry name" value="LD_TPept_cat_dom"/>
</dbReference>
<gene>
    <name evidence="12" type="primary">ykuD_1</name>
    <name evidence="12" type="ORF">ERS852471_00509</name>
</gene>
<evidence type="ECO:0000256" key="10">
    <source>
        <dbReference type="SAM" id="SignalP"/>
    </source>
</evidence>
<evidence type="ECO:0000313" key="13">
    <source>
        <dbReference type="Proteomes" id="UP000095594"/>
    </source>
</evidence>
<evidence type="ECO:0000259" key="11">
    <source>
        <dbReference type="PROSITE" id="PS52029"/>
    </source>
</evidence>
<feature type="domain" description="L,D-TPase catalytic" evidence="11">
    <location>
        <begin position="35"/>
        <end position="145"/>
    </location>
</feature>
<dbReference type="GO" id="GO:0008360">
    <property type="term" value="P:regulation of cell shape"/>
    <property type="evidence" value="ECO:0007669"/>
    <property type="project" value="UniProtKB-UniRule"/>
</dbReference>
<evidence type="ECO:0000256" key="1">
    <source>
        <dbReference type="ARBA" id="ARBA00004752"/>
    </source>
</evidence>
<feature type="signal peptide" evidence="10">
    <location>
        <begin position="1"/>
        <end position="24"/>
    </location>
</feature>
<dbReference type="SUPFAM" id="SSF141523">
    <property type="entry name" value="L,D-transpeptidase catalytic domain-like"/>
    <property type="match status" value="1"/>
</dbReference>
<evidence type="ECO:0000256" key="7">
    <source>
        <dbReference type="ARBA" id="ARBA00022984"/>
    </source>
</evidence>
<dbReference type="GO" id="GO:0016757">
    <property type="term" value="F:glycosyltransferase activity"/>
    <property type="evidence" value="ECO:0007669"/>
    <property type="project" value="UniProtKB-KW"/>
</dbReference>
<dbReference type="PROSITE" id="PS51257">
    <property type="entry name" value="PROKAR_LIPOPROTEIN"/>
    <property type="match status" value="1"/>
</dbReference>
<keyword evidence="8 9" id="KW-0961">Cell wall biogenesis/degradation</keyword>
<dbReference type="InterPro" id="IPR050979">
    <property type="entry name" value="LD-transpeptidase"/>
</dbReference>
<evidence type="ECO:0000256" key="3">
    <source>
        <dbReference type="ARBA" id="ARBA00022676"/>
    </source>
</evidence>
<comment type="pathway">
    <text evidence="1 9">Cell wall biogenesis; peptidoglycan biosynthesis.</text>
</comment>
<dbReference type="GO" id="GO:0005576">
    <property type="term" value="C:extracellular region"/>
    <property type="evidence" value="ECO:0007669"/>
    <property type="project" value="TreeGrafter"/>
</dbReference>
<dbReference type="PANTHER" id="PTHR30582:SF24">
    <property type="entry name" value="L,D-TRANSPEPTIDASE ERFK_SRFK-RELATED"/>
    <property type="match status" value="1"/>
</dbReference>
<dbReference type="Gene3D" id="2.40.440.10">
    <property type="entry name" value="L,D-transpeptidase catalytic domain-like"/>
    <property type="match status" value="1"/>
</dbReference>
<dbReference type="InterPro" id="IPR038063">
    <property type="entry name" value="Transpep_catalytic_dom"/>
</dbReference>
<dbReference type="GO" id="GO:0071555">
    <property type="term" value="P:cell wall organization"/>
    <property type="evidence" value="ECO:0007669"/>
    <property type="project" value="UniProtKB-UniRule"/>
</dbReference>
<keyword evidence="10" id="KW-0732">Signal</keyword>
<dbReference type="InterPro" id="IPR036366">
    <property type="entry name" value="PGBDSf"/>
</dbReference>
<dbReference type="AlphaFoldDB" id="A0A173ZY51"/>
<comment type="similarity">
    <text evidence="2">Belongs to the YkuD family.</text>
</comment>
<dbReference type="RefSeq" id="WP_055263611.1">
    <property type="nucleotide sequence ID" value="NZ_CABIXQ010000003.1"/>
</dbReference>
<dbReference type="Gene3D" id="1.10.101.10">
    <property type="entry name" value="PGBD-like superfamily/PGBD"/>
    <property type="match status" value="1"/>
</dbReference>
<feature type="chain" id="PRO_5008017266" evidence="10">
    <location>
        <begin position="25"/>
        <end position="227"/>
    </location>
</feature>
<keyword evidence="4 12" id="KW-0808">Transferase</keyword>
<dbReference type="CDD" id="cd16913">
    <property type="entry name" value="YkuD_like"/>
    <property type="match status" value="1"/>
</dbReference>
<dbReference type="SUPFAM" id="SSF47090">
    <property type="entry name" value="PGBD-like"/>
    <property type="match status" value="1"/>
</dbReference>
<dbReference type="InterPro" id="IPR036365">
    <property type="entry name" value="PGBD-like_sf"/>
</dbReference>
<keyword evidence="5" id="KW-0378">Hydrolase</keyword>
<evidence type="ECO:0000313" key="12">
    <source>
        <dbReference type="EMBL" id="CUN80336.1"/>
    </source>
</evidence>
<evidence type="ECO:0000256" key="9">
    <source>
        <dbReference type="PROSITE-ProRule" id="PRU01373"/>
    </source>
</evidence>
<feature type="active site" description="Nucleophile" evidence="9">
    <location>
        <position position="121"/>
    </location>
</feature>
<evidence type="ECO:0000256" key="2">
    <source>
        <dbReference type="ARBA" id="ARBA00005992"/>
    </source>
</evidence>
<evidence type="ECO:0000256" key="5">
    <source>
        <dbReference type="ARBA" id="ARBA00022801"/>
    </source>
</evidence>
<dbReference type="GO" id="GO:0071972">
    <property type="term" value="F:peptidoglycan L,D-transpeptidase activity"/>
    <property type="evidence" value="ECO:0007669"/>
    <property type="project" value="TreeGrafter"/>
</dbReference>
<dbReference type="PROSITE" id="PS52029">
    <property type="entry name" value="LD_TPASE"/>
    <property type="match status" value="1"/>
</dbReference>
<dbReference type="UniPathway" id="UPA00219"/>
<protein>
    <submittedName>
        <fullName evidence="12">ErfK/YbiS/YcfS/YnhG family protein</fullName>
        <ecNumber evidence="12">2.-.-.-</ecNumber>
    </submittedName>
</protein>
<reference evidence="12 13" key="1">
    <citation type="submission" date="2015-09" db="EMBL/GenBank/DDBJ databases">
        <authorList>
            <consortium name="Pathogen Informatics"/>
        </authorList>
    </citation>
    <scope>NUCLEOTIDE SEQUENCE [LARGE SCALE GENOMIC DNA]</scope>
    <source>
        <strain evidence="12 13">2789STDY5834856</strain>
    </source>
</reference>
<dbReference type="EC" id="2.-.-.-" evidence="12"/>
<keyword evidence="6 9" id="KW-0133">Cell shape</keyword>
<keyword evidence="3" id="KW-0328">Glycosyltransferase</keyword>
<keyword evidence="7 9" id="KW-0573">Peptidoglycan synthesis</keyword>
<evidence type="ECO:0000256" key="4">
    <source>
        <dbReference type="ARBA" id="ARBA00022679"/>
    </source>
</evidence>
<dbReference type="Pfam" id="PF01471">
    <property type="entry name" value="PG_binding_1"/>
    <property type="match status" value="1"/>
</dbReference>
<feature type="active site" description="Proton donor/acceptor" evidence="9">
    <location>
        <position position="105"/>
    </location>
</feature>
<organism evidence="12 13">
    <name type="scientific">Clostridium disporicum</name>
    <dbReference type="NCBI Taxonomy" id="84024"/>
    <lineage>
        <taxon>Bacteria</taxon>
        <taxon>Bacillati</taxon>
        <taxon>Bacillota</taxon>
        <taxon>Clostridia</taxon>
        <taxon>Eubacteriales</taxon>
        <taxon>Clostridiaceae</taxon>
        <taxon>Clostridium</taxon>
    </lineage>
</organism>
<sequence length="227" mass="25415">MKNRFITIIVLIVLILNISQISMASTSACTDGNKYIILIDLYARTLTLVDKKTQEEVKVYPIAIGKKSTPSPIGTWQIKSKALMKGPFGGYWLGLNAPWDTFGIHGTSNPSSIGSMASNGCIRMYNHNIKELFNLVDYDTSVVISGGPNWRFSPYDRDITPNCKGADVYHVQRILNALGYYDHPADGIYGYSLELAVQKYKSDHNLQPIDSYIDNNFLKSIGCERFE</sequence>
<proteinExistence type="inferred from homology"/>
<evidence type="ECO:0000256" key="8">
    <source>
        <dbReference type="ARBA" id="ARBA00023316"/>
    </source>
</evidence>
<dbReference type="Proteomes" id="UP000095594">
    <property type="component" value="Unassembled WGS sequence"/>
</dbReference>
<accession>A0A173ZY51</accession>
<dbReference type="InterPro" id="IPR002477">
    <property type="entry name" value="Peptidoglycan-bd-like"/>
</dbReference>
<dbReference type="Pfam" id="PF03734">
    <property type="entry name" value="YkuD"/>
    <property type="match status" value="1"/>
</dbReference>
<dbReference type="PANTHER" id="PTHR30582">
    <property type="entry name" value="L,D-TRANSPEPTIDASE"/>
    <property type="match status" value="1"/>
</dbReference>
<dbReference type="EMBL" id="CYZX01000003">
    <property type="protein sequence ID" value="CUN80336.1"/>
    <property type="molecule type" value="Genomic_DNA"/>
</dbReference>